<evidence type="ECO:0000256" key="2">
    <source>
        <dbReference type="ARBA" id="ARBA00004496"/>
    </source>
</evidence>
<dbReference type="KEGG" id="zma:100273932"/>
<dbReference type="Pfam" id="PF10497">
    <property type="entry name" value="zf-4CXXC_R1"/>
    <property type="match status" value="1"/>
</dbReference>
<feature type="domain" description="Zinc-finger" evidence="10">
    <location>
        <begin position="80"/>
        <end position="188"/>
    </location>
</feature>
<accession>B4FY68</accession>
<name>B4FY68_MAIZE</name>
<dbReference type="RefSeq" id="NP_001141796.1">
    <property type="nucleotide sequence ID" value="NM_001148324.1"/>
</dbReference>
<evidence type="ECO:0000313" key="11">
    <source>
        <dbReference type="EMBL" id="ACF87061.1"/>
    </source>
</evidence>
<dbReference type="PANTHER" id="PTHR31169:SF15">
    <property type="entry name" value="EXPRESSED PROTEIN"/>
    <property type="match status" value="1"/>
</dbReference>
<dbReference type="EMBL" id="BT042056">
    <property type="protein sequence ID" value="ACF87061.1"/>
    <property type="molecule type" value="mRNA"/>
</dbReference>
<organism evidence="11">
    <name type="scientific">Zea mays</name>
    <name type="common">Maize</name>
    <dbReference type="NCBI Taxonomy" id="4577"/>
    <lineage>
        <taxon>Eukaryota</taxon>
        <taxon>Viridiplantae</taxon>
        <taxon>Streptophyta</taxon>
        <taxon>Embryophyta</taxon>
        <taxon>Tracheophyta</taxon>
        <taxon>Spermatophyta</taxon>
        <taxon>Magnoliopsida</taxon>
        <taxon>Liliopsida</taxon>
        <taxon>Poales</taxon>
        <taxon>Poaceae</taxon>
        <taxon>PACMAD clade</taxon>
        <taxon>Panicoideae</taxon>
        <taxon>Andropogonodae</taxon>
        <taxon>Andropogoneae</taxon>
        <taxon>Tripsacinae</taxon>
        <taxon>Zea</taxon>
    </lineage>
</organism>
<keyword evidence="3" id="KW-0963">Cytoplasm</keyword>
<keyword evidence="8" id="KW-0804">Transcription</keyword>
<dbReference type="GO" id="GO:0006355">
    <property type="term" value="P:regulation of DNA-templated transcription"/>
    <property type="evidence" value="ECO:0007669"/>
    <property type="project" value="InterPro"/>
</dbReference>
<dbReference type="ExpressionAtlas" id="B4FY68">
    <property type="expression patterns" value="baseline and differential"/>
</dbReference>
<protein>
    <recommendedName>
        <fullName evidence="10">Zinc-finger domain-containing protein</fullName>
    </recommendedName>
</protein>
<sequence length="208" mass="23308">MLSSVDRVVLYVTADGKQFKQVPFYFLAGVLSKLTAAGSEDEDDTWEDDKEGKWAVAVAKERVQALQERRCDSRGRGGVYDSVLGICCHFCRQKKLCGEEDCKRCGEGDLKQPCLGKTECSSCHSSNGILCRGCLKVRYGEEMEEVRKNKNWLCPHCVEEKGIKKFWICNSSFCLKKRKIPPTGIAIYNGISDSTPVHICETCCSCCY</sequence>
<evidence type="ECO:0000259" key="10">
    <source>
        <dbReference type="Pfam" id="PF10497"/>
    </source>
</evidence>
<evidence type="ECO:0000256" key="9">
    <source>
        <dbReference type="ARBA" id="ARBA00023242"/>
    </source>
</evidence>
<dbReference type="InterPro" id="IPR040221">
    <property type="entry name" value="CDCA7/CDA7L"/>
</dbReference>
<reference evidence="11" key="1">
    <citation type="journal article" date="2009" name="PLoS Genet.">
        <title>Sequencing, mapping, and analysis of 27,455 maize full-length cDNAs.</title>
        <authorList>
            <person name="Soderlund C."/>
            <person name="Descour A."/>
            <person name="Kudrna D."/>
            <person name="Bomhoff M."/>
            <person name="Boyd L."/>
            <person name="Currie J."/>
            <person name="Angelova A."/>
            <person name="Collura K."/>
            <person name="Wissotski M."/>
            <person name="Ashley E."/>
            <person name="Morrow D."/>
            <person name="Fernandes J."/>
            <person name="Walbot V."/>
            <person name="Yu Y."/>
        </authorList>
    </citation>
    <scope>NUCLEOTIDE SEQUENCE</scope>
    <source>
        <strain evidence="11">B73</strain>
    </source>
</reference>
<evidence type="ECO:0000256" key="7">
    <source>
        <dbReference type="ARBA" id="ARBA00023015"/>
    </source>
</evidence>
<evidence type="ECO:0000256" key="4">
    <source>
        <dbReference type="ARBA" id="ARBA00022499"/>
    </source>
</evidence>
<keyword evidence="4" id="KW-1017">Isopeptide bond</keyword>
<evidence type="ECO:0000256" key="8">
    <source>
        <dbReference type="ARBA" id="ARBA00023163"/>
    </source>
</evidence>
<dbReference type="OrthoDB" id="298344at2759"/>
<dbReference type="PANTHER" id="PTHR31169">
    <property type="entry name" value="OS05G0300700 PROTEIN"/>
    <property type="match status" value="1"/>
</dbReference>
<evidence type="ECO:0000256" key="3">
    <source>
        <dbReference type="ARBA" id="ARBA00022490"/>
    </source>
</evidence>
<dbReference type="GO" id="GO:0005634">
    <property type="term" value="C:nucleus"/>
    <property type="evidence" value="ECO:0007669"/>
    <property type="project" value="UniProtKB-SubCell"/>
</dbReference>
<evidence type="ECO:0000256" key="6">
    <source>
        <dbReference type="ARBA" id="ARBA00022843"/>
    </source>
</evidence>
<proteinExistence type="evidence at transcript level"/>
<dbReference type="GO" id="GO:0005737">
    <property type="term" value="C:cytoplasm"/>
    <property type="evidence" value="ECO:0007669"/>
    <property type="project" value="UniProtKB-SubCell"/>
</dbReference>
<comment type="subcellular location">
    <subcellularLocation>
        <location evidence="2">Cytoplasm</location>
    </subcellularLocation>
    <subcellularLocation>
        <location evidence="1">Nucleus</location>
    </subcellularLocation>
</comment>
<dbReference type="InterPro" id="IPR018866">
    <property type="entry name" value="Znf-4CXXC_R1"/>
</dbReference>
<keyword evidence="7" id="KW-0805">Transcription regulation</keyword>
<dbReference type="AlphaFoldDB" id="B4FY68"/>
<keyword evidence="6" id="KW-0832">Ubl conjugation</keyword>
<dbReference type="GeneID" id="100273932"/>
<keyword evidence="9" id="KW-0539">Nucleus</keyword>
<evidence type="ECO:0000256" key="5">
    <source>
        <dbReference type="ARBA" id="ARBA00022553"/>
    </source>
</evidence>
<keyword evidence="5" id="KW-0597">Phosphoprotein</keyword>
<evidence type="ECO:0000256" key="1">
    <source>
        <dbReference type="ARBA" id="ARBA00004123"/>
    </source>
</evidence>